<evidence type="ECO:0000313" key="1">
    <source>
        <dbReference type="EMBL" id="KAJ8704783.1"/>
    </source>
</evidence>
<accession>A0ACC2Q208</accession>
<reference evidence="1" key="1">
    <citation type="submission" date="2023-03" db="EMBL/GenBank/DDBJ databases">
        <title>Chromosome-level genomes of two armyworms, Mythimna separata and Mythimna loreyi, provide insights into the biosynthesis and reception of sex pheromones.</title>
        <authorList>
            <person name="Zhao H."/>
        </authorList>
    </citation>
    <scope>NUCLEOTIDE SEQUENCE</scope>
    <source>
        <strain evidence="1">BeijingLab</strain>
    </source>
</reference>
<proteinExistence type="predicted"/>
<name>A0ACC2Q208_9NEOP</name>
<gene>
    <name evidence="1" type="ORF">PYW08_012103</name>
</gene>
<organism evidence="1 2">
    <name type="scientific">Mythimna loreyi</name>
    <dbReference type="NCBI Taxonomy" id="667449"/>
    <lineage>
        <taxon>Eukaryota</taxon>
        <taxon>Metazoa</taxon>
        <taxon>Ecdysozoa</taxon>
        <taxon>Arthropoda</taxon>
        <taxon>Hexapoda</taxon>
        <taxon>Insecta</taxon>
        <taxon>Pterygota</taxon>
        <taxon>Neoptera</taxon>
        <taxon>Endopterygota</taxon>
        <taxon>Lepidoptera</taxon>
        <taxon>Glossata</taxon>
        <taxon>Ditrysia</taxon>
        <taxon>Noctuoidea</taxon>
        <taxon>Noctuidae</taxon>
        <taxon>Noctuinae</taxon>
        <taxon>Hadenini</taxon>
        <taxon>Mythimna</taxon>
    </lineage>
</organism>
<dbReference type="EMBL" id="CM056806">
    <property type="protein sequence ID" value="KAJ8704783.1"/>
    <property type="molecule type" value="Genomic_DNA"/>
</dbReference>
<comment type="caution">
    <text evidence="1">The sequence shown here is derived from an EMBL/GenBank/DDBJ whole genome shotgun (WGS) entry which is preliminary data.</text>
</comment>
<keyword evidence="2" id="KW-1185">Reference proteome</keyword>
<sequence length="632" mass="73518">MKVCTCFLVSSIFALTNSISQIQAKEKHKSNNAALEAETENINDKIGYKNYLAKVKYEKKNSRKNIPEPEVLTFTDFILETVDILNTYEIPAFEAFFRILDIEIRKYHYDGCKFSELIQNRNTRTLLAAALKSVEENTATYTKANINKIADMIRIEMYDNNVEELLNYINSLYINSAREFDIILNNLKLHTKMKSRRSHNDLEHVIRDGVRTIFFNHYTKLDTKTRRELKEKIEIFWEKIKKGSPSNDDRPDSKPAEKTEKDDKVRDYKLSNSARKHSLDQRKSIVDDDTTDESSEDNEKEKEITFERDTNFPEEPVSGEWYNSKEVTPADKMTTSRIPRILIAQEMKKIKDEKENANTPSRFTETTASSDRNQPKALREGVERVDSSKDKEQENESPKRHDNAHEIRHFNKYVHKKIGTIENELMRLKHINDLRARLIELNADDETTRNVTDAITILDSKNKRKFLKTNIVDLLKNYYDLNKHDSSDESAEEHNTIPTREITTDMPSTIRPQIETIDFSDFTFLRAKPIYDRKNFDNKPVSEVLRNNNTTTINTEEQNKKAAVESKDAISESPLDYAPTAGNTSTYNMTISNQNQIIRHKNPFDFIALRNPLWDPRVHALRKSGQPIAVFL</sequence>
<evidence type="ECO:0000313" key="2">
    <source>
        <dbReference type="Proteomes" id="UP001231649"/>
    </source>
</evidence>
<protein>
    <submittedName>
        <fullName evidence="1">Uncharacterized protein</fullName>
    </submittedName>
</protein>
<dbReference type="Proteomes" id="UP001231649">
    <property type="component" value="Chromosome 30"/>
</dbReference>